<name>A0AAN6ZGG6_9PEZI</name>
<reference evidence="2" key="2">
    <citation type="submission" date="2023-05" db="EMBL/GenBank/DDBJ databases">
        <authorList>
            <consortium name="Lawrence Berkeley National Laboratory"/>
            <person name="Steindorff A."/>
            <person name="Hensen N."/>
            <person name="Bonometti L."/>
            <person name="Westerberg I."/>
            <person name="Brannstrom I.O."/>
            <person name="Guillou S."/>
            <person name="Cros-Aarteil S."/>
            <person name="Calhoun S."/>
            <person name="Haridas S."/>
            <person name="Kuo A."/>
            <person name="Mondo S."/>
            <person name="Pangilinan J."/>
            <person name="Riley R."/>
            <person name="Labutti K."/>
            <person name="Andreopoulos B."/>
            <person name="Lipzen A."/>
            <person name="Chen C."/>
            <person name="Yanf M."/>
            <person name="Daum C."/>
            <person name="Ng V."/>
            <person name="Clum A."/>
            <person name="Ohm R."/>
            <person name="Martin F."/>
            <person name="Silar P."/>
            <person name="Natvig D."/>
            <person name="Lalanne C."/>
            <person name="Gautier V."/>
            <person name="Ament-Velasquez S.L."/>
            <person name="Kruys A."/>
            <person name="Hutchinson M.I."/>
            <person name="Powell A.J."/>
            <person name="Barry K."/>
            <person name="Miller A.N."/>
            <person name="Grigoriev I.V."/>
            <person name="Debuchy R."/>
            <person name="Gladieux P."/>
            <person name="Thoren M.H."/>
            <person name="Johannesson H."/>
        </authorList>
    </citation>
    <scope>NUCLEOTIDE SEQUENCE</scope>
    <source>
        <strain evidence="2">CBS 123565</strain>
    </source>
</reference>
<feature type="compositionally biased region" description="Basic residues" evidence="1">
    <location>
        <begin position="117"/>
        <end position="126"/>
    </location>
</feature>
<proteinExistence type="predicted"/>
<feature type="region of interest" description="Disordered" evidence="1">
    <location>
        <begin position="114"/>
        <end position="139"/>
    </location>
</feature>
<accession>A0AAN6ZGG6</accession>
<sequence>MTPKTASSEDPCIVETSQARNRARLGTVRGRNILSFFGLVHACICGKSFPPLIPVGFLPDMRKALSRRCGKSPNTTGIDCISLGTSGSSGYFTACQIGGGDVSPPRICLQLDEPTGHRHTRVRHHQQHTDSEGPGRSVV</sequence>
<evidence type="ECO:0000313" key="3">
    <source>
        <dbReference type="Proteomes" id="UP001304895"/>
    </source>
</evidence>
<dbReference type="AlphaFoldDB" id="A0AAN6ZGG6"/>
<protein>
    <submittedName>
        <fullName evidence="2">Uncharacterized protein</fullName>
    </submittedName>
</protein>
<dbReference type="Proteomes" id="UP001304895">
    <property type="component" value="Unassembled WGS sequence"/>
</dbReference>
<evidence type="ECO:0000256" key="1">
    <source>
        <dbReference type="SAM" id="MobiDB-lite"/>
    </source>
</evidence>
<organism evidence="2 3">
    <name type="scientific">Trichocladium antarcticum</name>
    <dbReference type="NCBI Taxonomy" id="1450529"/>
    <lineage>
        <taxon>Eukaryota</taxon>
        <taxon>Fungi</taxon>
        <taxon>Dikarya</taxon>
        <taxon>Ascomycota</taxon>
        <taxon>Pezizomycotina</taxon>
        <taxon>Sordariomycetes</taxon>
        <taxon>Sordariomycetidae</taxon>
        <taxon>Sordariales</taxon>
        <taxon>Chaetomiaceae</taxon>
        <taxon>Trichocladium</taxon>
    </lineage>
</organism>
<keyword evidence="3" id="KW-1185">Reference proteome</keyword>
<dbReference type="EMBL" id="MU853403">
    <property type="protein sequence ID" value="KAK4136629.1"/>
    <property type="molecule type" value="Genomic_DNA"/>
</dbReference>
<gene>
    <name evidence="2" type="ORF">BT67DRAFT_186295</name>
</gene>
<comment type="caution">
    <text evidence="2">The sequence shown here is derived from an EMBL/GenBank/DDBJ whole genome shotgun (WGS) entry which is preliminary data.</text>
</comment>
<reference evidence="2" key="1">
    <citation type="journal article" date="2023" name="Mol. Phylogenet. Evol.">
        <title>Genome-scale phylogeny and comparative genomics of the fungal order Sordariales.</title>
        <authorList>
            <person name="Hensen N."/>
            <person name="Bonometti L."/>
            <person name="Westerberg I."/>
            <person name="Brannstrom I.O."/>
            <person name="Guillou S."/>
            <person name="Cros-Aarteil S."/>
            <person name="Calhoun S."/>
            <person name="Haridas S."/>
            <person name="Kuo A."/>
            <person name="Mondo S."/>
            <person name="Pangilinan J."/>
            <person name="Riley R."/>
            <person name="LaButti K."/>
            <person name="Andreopoulos B."/>
            <person name="Lipzen A."/>
            <person name="Chen C."/>
            <person name="Yan M."/>
            <person name="Daum C."/>
            <person name="Ng V."/>
            <person name="Clum A."/>
            <person name="Steindorff A."/>
            <person name="Ohm R.A."/>
            <person name="Martin F."/>
            <person name="Silar P."/>
            <person name="Natvig D.O."/>
            <person name="Lalanne C."/>
            <person name="Gautier V."/>
            <person name="Ament-Velasquez S.L."/>
            <person name="Kruys A."/>
            <person name="Hutchinson M.I."/>
            <person name="Powell A.J."/>
            <person name="Barry K."/>
            <person name="Miller A.N."/>
            <person name="Grigoriev I.V."/>
            <person name="Debuchy R."/>
            <person name="Gladieux P."/>
            <person name="Hiltunen Thoren M."/>
            <person name="Johannesson H."/>
        </authorList>
    </citation>
    <scope>NUCLEOTIDE SEQUENCE</scope>
    <source>
        <strain evidence="2">CBS 123565</strain>
    </source>
</reference>
<evidence type="ECO:0000313" key="2">
    <source>
        <dbReference type="EMBL" id="KAK4136629.1"/>
    </source>
</evidence>